<dbReference type="Gene3D" id="3.30.497.10">
    <property type="entry name" value="Antithrombin, subunit I, domain 2"/>
    <property type="match status" value="1"/>
</dbReference>
<dbReference type="GO" id="GO:0004867">
    <property type="term" value="F:serine-type endopeptidase inhibitor activity"/>
    <property type="evidence" value="ECO:0007669"/>
    <property type="project" value="UniProtKB-KW"/>
</dbReference>
<comment type="similarity">
    <text evidence="1 4">Belongs to the serpin family.</text>
</comment>
<evidence type="ECO:0000313" key="6">
    <source>
        <dbReference type="EMBL" id="KAF0288047.1"/>
    </source>
</evidence>
<name>A0A6A4UWC4_AMPAM</name>
<dbReference type="Gene3D" id="2.30.39.10">
    <property type="entry name" value="Alpha-1-antitrypsin, domain 1"/>
    <property type="match status" value="1"/>
</dbReference>
<dbReference type="InterPro" id="IPR036186">
    <property type="entry name" value="Serpin_sf"/>
</dbReference>
<dbReference type="PANTHER" id="PTHR11461">
    <property type="entry name" value="SERINE PROTEASE INHIBITOR, SERPIN"/>
    <property type="match status" value="1"/>
</dbReference>
<gene>
    <name evidence="6" type="primary">SERPINB1_2</name>
    <name evidence="6" type="ORF">FJT64_013565</name>
</gene>
<dbReference type="InterPro" id="IPR042185">
    <property type="entry name" value="Serpin_sf_2"/>
</dbReference>
<feature type="domain" description="Serpin" evidence="5">
    <location>
        <begin position="13"/>
        <end position="374"/>
    </location>
</feature>
<dbReference type="InterPro" id="IPR023796">
    <property type="entry name" value="Serpin_dom"/>
</dbReference>
<dbReference type="SUPFAM" id="SSF56574">
    <property type="entry name" value="Serpins"/>
    <property type="match status" value="1"/>
</dbReference>
<dbReference type="InterPro" id="IPR023795">
    <property type="entry name" value="Serpin_CS"/>
</dbReference>
<keyword evidence="3" id="KW-0722">Serine protease inhibitor</keyword>
<evidence type="ECO:0000313" key="7">
    <source>
        <dbReference type="Proteomes" id="UP000440578"/>
    </source>
</evidence>
<keyword evidence="7" id="KW-1185">Reference proteome</keyword>
<dbReference type="EMBL" id="VIIS01002138">
    <property type="protein sequence ID" value="KAF0288047.1"/>
    <property type="molecule type" value="Genomic_DNA"/>
</dbReference>
<dbReference type="Proteomes" id="UP000440578">
    <property type="component" value="Unassembled WGS sequence"/>
</dbReference>
<reference evidence="6 7" key="1">
    <citation type="submission" date="2019-07" db="EMBL/GenBank/DDBJ databases">
        <title>Draft genome assembly of a fouling barnacle, Amphibalanus amphitrite (Darwin, 1854): The first reference genome for Thecostraca.</title>
        <authorList>
            <person name="Kim W."/>
        </authorList>
    </citation>
    <scope>NUCLEOTIDE SEQUENCE [LARGE SCALE GENOMIC DNA]</scope>
    <source>
        <strain evidence="6">SNU_AA5</strain>
        <tissue evidence="6">Soma without cirri and trophi</tissue>
    </source>
</reference>
<sequence length="375" mass="41636">MEHVTSHQAQAASRLYRVLAEAAGDDNVFLSPFSIATALSMAFGGAGGDTALQLRKALALPEDAAALHDGYGKVLAKLNDPPNVTLSTANKMYVQNSYKILDSYLELMKNQYLSELKSVDFADAAGTSKLINDDVESLTRGKIKDLIDPSALNDLVRLVLVNAIYFKGSWQEKFDKEVTQKQDFFVTPDSAVKTDMMFMDGKRFNCGVLSDLGCKALELPYEGRRFSMLLLLPDKKDGLKALEEKLANTPVQSIMQMLHSEKTTISIPKFKLETSYNLKDHLKKLGIVHLFDFNSADLSKISGKNELYVSKVVHKAFIEVNEEGAEAAAATGMIIMLRCMPMEQFEFFANHPFFFAIVDNEVGLVLFSGRYVKPE</sequence>
<keyword evidence="2" id="KW-0646">Protease inhibitor</keyword>
<evidence type="ECO:0000256" key="4">
    <source>
        <dbReference type="RuleBase" id="RU000411"/>
    </source>
</evidence>
<dbReference type="CDD" id="cd19601">
    <property type="entry name" value="serpin42Da-like"/>
    <property type="match status" value="1"/>
</dbReference>
<comment type="caution">
    <text evidence="6">The sequence shown here is derived from an EMBL/GenBank/DDBJ whole genome shotgun (WGS) entry which is preliminary data.</text>
</comment>
<dbReference type="InterPro" id="IPR042178">
    <property type="entry name" value="Serpin_sf_1"/>
</dbReference>
<dbReference type="OrthoDB" id="6347071at2759"/>
<dbReference type="AlphaFoldDB" id="A0A6A4UWC4"/>
<proteinExistence type="inferred from homology"/>
<dbReference type="Pfam" id="PF00079">
    <property type="entry name" value="Serpin"/>
    <property type="match status" value="1"/>
</dbReference>
<accession>A0A6A4UWC4</accession>
<protein>
    <submittedName>
        <fullName evidence="6">Leukocyte elastase inhibitor</fullName>
    </submittedName>
</protein>
<evidence type="ECO:0000256" key="2">
    <source>
        <dbReference type="ARBA" id="ARBA00022690"/>
    </source>
</evidence>
<evidence type="ECO:0000256" key="3">
    <source>
        <dbReference type="ARBA" id="ARBA00022900"/>
    </source>
</evidence>
<dbReference type="InterPro" id="IPR000215">
    <property type="entry name" value="Serpin_fam"/>
</dbReference>
<dbReference type="GO" id="GO:0005615">
    <property type="term" value="C:extracellular space"/>
    <property type="evidence" value="ECO:0007669"/>
    <property type="project" value="InterPro"/>
</dbReference>
<evidence type="ECO:0000256" key="1">
    <source>
        <dbReference type="ARBA" id="ARBA00009500"/>
    </source>
</evidence>
<evidence type="ECO:0000259" key="5">
    <source>
        <dbReference type="SMART" id="SM00093"/>
    </source>
</evidence>
<dbReference type="PROSITE" id="PS00284">
    <property type="entry name" value="SERPIN"/>
    <property type="match status" value="1"/>
</dbReference>
<dbReference type="SMART" id="SM00093">
    <property type="entry name" value="SERPIN"/>
    <property type="match status" value="1"/>
</dbReference>
<organism evidence="6 7">
    <name type="scientific">Amphibalanus amphitrite</name>
    <name type="common">Striped barnacle</name>
    <name type="synonym">Balanus amphitrite</name>
    <dbReference type="NCBI Taxonomy" id="1232801"/>
    <lineage>
        <taxon>Eukaryota</taxon>
        <taxon>Metazoa</taxon>
        <taxon>Ecdysozoa</taxon>
        <taxon>Arthropoda</taxon>
        <taxon>Crustacea</taxon>
        <taxon>Multicrustacea</taxon>
        <taxon>Cirripedia</taxon>
        <taxon>Thoracica</taxon>
        <taxon>Thoracicalcarea</taxon>
        <taxon>Balanomorpha</taxon>
        <taxon>Balanoidea</taxon>
        <taxon>Balanidae</taxon>
        <taxon>Amphibalaninae</taxon>
        <taxon>Amphibalanus</taxon>
    </lineage>
</organism>
<dbReference type="PANTHER" id="PTHR11461:SF211">
    <property type="entry name" value="GH10112P-RELATED"/>
    <property type="match status" value="1"/>
</dbReference>